<evidence type="ECO:0000256" key="1">
    <source>
        <dbReference type="SAM" id="Coils"/>
    </source>
</evidence>
<name>A0A291E3A9_9ENTR</name>
<dbReference type="EMBL" id="CP023525">
    <property type="protein sequence ID" value="ATF94550.1"/>
    <property type="molecule type" value="Genomic_DNA"/>
</dbReference>
<accession>A0A291E3A9</accession>
<keyword evidence="1" id="KW-0175">Coiled coil</keyword>
<dbReference type="Proteomes" id="UP000217979">
    <property type="component" value="Chromosome"/>
</dbReference>
<gene>
    <name evidence="2" type="ORF">CO704_21875</name>
</gene>
<proteinExistence type="predicted"/>
<feature type="coiled-coil region" evidence="1">
    <location>
        <begin position="32"/>
        <end position="59"/>
    </location>
</feature>
<evidence type="ECO:0000313" key="2">
    <source>
        <dbReference type="EMBL" id="ATF94550.1"/>
    </source>
</evidence>
<evidence type="ECO:0000313" key="3">
    <source>
        <dbReference type="Proteomes" id="UP000217979"/>
    </source>
</evidence>
<protein>
    <submittedName>
        <fullName evidence="2">Uncharacterized protein</fullName>
    </submittedName>
</protein>
<organism evidence="2 3">
    <name type="scientific">Cedecea neteri</name>
    <dbReference type="NCBI Taxonomy" id="158822"/>
    <lineage>
        <taxon>Bacteria</taxon>
        <taxon>Pseudomonadati</taxon>
        <taxon>Pseudomonadota</taxon>
        <taxon>Gammaproteobacteria</taxon>
        <taxon>Enterobacterales</taxon>
        <taxon>Enterobacteriaceae</taxon>
        <taxon>Cedecea</taxon>
    </lineage>
</organism>
<sequence>MDVTTPLVGYWPVYHKFQKSGFFTTQQNSIRRQTGQTKIDQIKQAIDAAEQDIRSLYIAMINSKGVL</sequence>
<dbReference type="AlphaFoldDB" id="A0A291E3A9"/>
<reference evidence="2 3" key="1">
    <citation type="submission" date="2017-09" db="EMBL/GenBank/DDBJ databases">
        <title>FDA dAtabase for Regulatory Grade micrObial Sequences (FDA-ARGOS): Supporting development and validation of Infectious Disease Dx tests.</title>
        <authorList>
            <person name="Minogue T."/>
            <person name="Wolcott M."/>
            <person name="Wasieloski L."/>
            <person name="Aguilar W."/>
            <person name="Moore D."/>
            <person name="Tallon L."/>
            <person name="Sadzewicz L."/>
            <person name="Ott S."/>
            <person name="Zhao X."/>
            <person name="Nagaraj S."/>
            <person name="Vavikolanu K."/>
            <person name="Aluvathingal J."/>
            <person name="Nadendla S."/>
            <person name="Sichtig H."/>
        </authorList>
    </citation>
    <scope>NUCLEOTIDE SEQUENCE [LARGE SCALE GENOMIC DNA]</scope>
    <source>
        <strain evidence="2 3">FDAARGOS_392</strain>
    </source>
</reference>